<evidence type="ECO:0000256" key="1">
    <source>
        <dbReference type="SAM" id="MobiDB-lite"/>
    </source>
</evidence>
<evidence type="ECO:0000313" key="4">
    <source>
        <dbReference type="Proteomes" id="UP001595829"/>
    </source>
</evidence>
<dbReference type="Proteomes" id="UP001595829">
    <property type="component" value="Unassembled WGS sequence"/>
</dbReference>
<keyword evidence="2" id="KW-0472">Membrane</keyword>
<keyword evidence="2" id="KW-0812">Transmembrane</keyword>
<feature type="transmembrane region" description="Helical" evidence="2">
    <location>
        <begin position="54"/>
        <end position="76"/>
    </location>
</feature>
<organism evidence="3 4">
    <name type="scientific">Streptomyces coeruleoprunus</name>
    <dbReference type="NCBI Taxonomy" id="285563"/>
    <lineage>
        <taxon>Bacteria</taxon>
        <taxon>Bacillati</taxon>
        <taxon>Actinomycetota</taxon>
        <taxon>Actinomycetes</taxon>
        <taxon>Kitasatosporales</taxon>
        <taxon>Streptomycetaceae</taxon>
        <taxon>Streptomyces</taxon>
    </lineage>
</organism>
<proteinExistence type="predicted"/>
<dbReference type="RefSeq" id="WP_345690994.1">
    <property type="nucleotide sequence ID" value="NZ_BAABIT010000001.1"/>
</dbReference>
<accession>A0ABV9XL61</accession>
<name>A0ABV9XL61_9ACTN</name>
<feature type="compositionally biased region" description="Low complexity" evidence="1">
    <location>
        <begin position="96"/>
        <end position="111"/>
    </location>
</feature>
<feature type="region of interest" description="Disordered" evidence="1">
    <location>
        <begin position="84"/>
        <end position="150"/>
    </location>
</feature>
<evidence type="ECO:0000256" key="2">
    <source>
        <dbReference type="SAM" id="Phobius"/>
    </source>
</evidence>
<protein>
    <submittedName>
        <fullName evidence="3">Uncharacterized protein</fullName>
    </submittedName>
</protein>
<sequence length="284" mass="28269">MTNDPVESVDGPLTEIEERLVRALAARAGQVTHQSLRPAAPPAPNWAARGRAPLVLALAAAAASVALLSTAAVSLVNGTDKAPVAGTPSDVPAPPALTTSPSTGPSPSARSGGDEDRDGTSAPPPSTTTPSGAVNPGAQDPGGDTAPASRTVTMTLGASGETVPLRTGGDVITLRVKISNTVGETVEDASDVLSIVPRGSGTLKTGDIKVSLLGGDGRWQAVGSTSPSSFGAELSGADGTTLKAGEERTYELRVSLGSSFPSDITGLRATVFSNAGEETLTAAR</sequence>
<keyword evidence="2" id="KW-1133">Transmembrane helix</keyword>
<gene>
    <name evidence="3" type="ORF">ACFPM3_23290</name>
</gene>
<evidence type="ECO:0000313" key="3">
    <source>
        <dbReference type="EMBL" id="MFC5025055.1"/>
    </source>
</evidence>
<keyword evidence="4" id="KW-1185">Reference proteome</keyword>
<dbReference type="EMBL" id="JBHSJD010000017">
    <property type="protein sequence ID" value="MFC5025055.1"/>
    <property type="molecule type" value="Genomic_DNA"/>
</dbReference>
<comment type="caution">
    <text evidence="3">The sequence shown here is derived from an EMBL/GenBank/DDBJ whole genome shotgun (WGS) entry which is preliminary data.</text>
</comment>
<reference evidence="4" key="1">
    <citation type="journal article" date="2019" name="Int. J. Syst. Evol. Microbiol.">
        <title>The Global Catalogue of Microorganisms (GCM) 10K type strain sequencing project: providing services to taxonomists for standard genome sequencing and annotation.</title>
        <authorList>
            <consortium name="The Broad Institute Genomics Platform"/>
            <consortium name="The Broad Institute Genome Sequencing Center for Infectious Disease"/>
            <person name="Wu L."/>
            <person name="Ma J."/>
        </authorList>
    </citation>
    <scope>NUCLEOTIDE SEQUENCE [LARGE SCALE GENOMIC DNA]</scope>
    <source>
        <strain evidence="4">CGMCC 4.1648</strain>
    </source>
</reference>